<evidence type="ECO:0000256" key="2">
    <source>
        <dbReference type="ARBA" id="ARBA00022617"/>
    </source>
</evidence>
<evidence type="ECO:0000313" key="10">
    <source>
        <dbReference type="Proteomes" id="UP001138540"/>
    </source>
</evidence>
<evidence type="ECO:0000256" key="3">
    <source>
        <dbReference type="ARBA" id="ARBA00022723"/>
    </source>
</evidence>
<dbReference type="RefSeq" id="WP_184149373.1">
    <property type="nucleotide sequence ID" value="NZ_JACHKA010000001.1"/>
</dbReference>
<sequence>MGLLLFLAACGSQPEPAGNAVAVPDAPANEALGNVAGEPAPANVTEPEAQPTPAATATPTAAATPAATEPAPAAPVETAAGGDAANGAKLYAQCKICHALEPGKHGLGPSLHGVVGRKAAALPDFNYSPAMKASGKVWTNAALSDYLRAPMKVVPGTKMAFAGVANDKSRADIIAYLDTLK</sequence>
<name>A0ABR6NAS6_9SPHN</name>
<dbReference type="PROSITE" id="PS51007">
    <property type="entry name" value="CYTC"/>
    <property type="match status" value="1"/>
</dbReference>
<reference evidence="9 10" key="1">
    <citation type="submission" date="2020-08" db="EMBL/GenBank/DDBJ databases">
        <title>Exploring microbial biodiversity for novel pathways involved in the catabolism of aromatic compounds derived from lignin.</title>
        <authorList>
            <person name="Elkins J."/>
        </authorList>
    </citation>
    <scope>NUCLEOTIDE SEQUENCE [LARGE SCALE GENOMIC DNA]</scope>
    <source>
        <strain evidence="9 10">B1D3A</strain>
    </source>
</reference>
<evidence type="ECO:0000256" key="4">
    <source>
        <dbReference type="ARBA" id="ARBA00022982"/>
    </source>
</evidence>
<keyword evidence="10" id="KW-1185">Reference proteome</keyword>
<evidence type="ECO:0000259" key="8">
    <source>
        <dbReference type="PROSITE" id="PS51007"/>
    </source>
</evidence>
<feature type="domain" description="Cytochrome c" evidence="8">
    <location>
        <begin position="82"/>
        <end position="181"/>
    </location>
</feature>
<dbReference type="Proteomes" id="UP001138540">
    <property type="component" value="Unassembled WGS sequence"/>
</dbReference>
<comment type="caution">
    <text evidence="9">The sequence shown here is derived from an EMBL/GenBank/DDBJ whole genome shotgun (WGS) entry which is preliminary data.</text>
</comment>
<dbReference type="EMBL" id="JACHKA010000001">
    <property type="protein sequence ID" value="MBB5984359.1"/>
    <property type="molecule type" value="Genomic_DNA"/>
</dbReference>
<dbReference type="InterPro" id="IPR002327">
    <property type="entry name" value="Cyt_c_1A/1B"/>
</dbReference>
<dbReference type="Pfam" id="PF00034">
    <property type="entry name" value="Cytochrom_C"/>
    <property type="match status" value="1"/>
</dbReference>
<proteinExistence type="predicted"/>
<accession>A0ABR6NAS6</accession>
<protein>
    <submittedName>
        <fullName evidence="9">Cytochrome c2</fullName>
    </submittedName>
</protein>
<evidence type="ECO:0000256" key="5">
    <source>
        <dbReference type="ARBA" id="ARBA00023004"/>
    </source>
</evidence>
<evidence type="ECO:0000256" key="7">
    <source>
        <dbReference type="SAM" id="MobiDB-lite"/>
    </source>
</evidence>
<keyword evidence="3 6" id="KW-0479">Metal-binding</keyword>
<keyword evidence="5 6" id="KW-0408">Iron</keyword>
<dbReference type="PANTHER" id="PTHR11961">
    <property type="entry name" value="CYTOCHROME C"/>
    <property type="match status" value="1"/>
</dbReference>
<feature type="compositionally biased region" description="Low complexity" evidence="7">
    <location>
        <begin position="45"/>
        <end position="79"/>
    </location>
</feature>
<keyword evidence="4" id="KW-0249">Electron transport</keyword>
<dbReference type="PRINTS" id="PR00604">
    <property type="entry name" value="CYTCHRMECIAB"/>
</dbReference>
<keyword evidence="1" id="KW-0813">Transport</keyword>
<evidence type="ECO:0000313" key="9">
    <source>
        <dbReference type="EMBL" id="MBB5984359.1"/>
    </source>
</evidence>
<feature type="region of interest" description="Disordered" evidence="7">
    <location>
        <begin position="30"/>
        <end position="79"/>
    </location>
</feature>
<evidence type="ECO:0000256" key="1">
    <source>
        <dbReference type="ARBA" id="ARBA00022448"/>
    </source>
</evidence>
<gene>
    <name evidence="9" type="ORF">HNP60_000333</name>
</gene>
<dbReference type="InterPro" id="IPR009056">
    <property type="entry name" value="Cyt_c-like_dom"/>
</dbReference>
<keyword evidence="2 6" id="KW-0349">Heme</keyword>
<dbReference type="SUPFAM" id="SSF46626">
    <property type="entry name" value="Cytochrome c"/>
    <property type="match status" value="1"/>
</dbReference>
<dbReference type="InterPro" id="IPR036909">
    <property type="entry name" value="Cyt_c-like_dom_sf"/>
</dbReference>
<organism evidence="9 10">
    <name type="scientific">Sphingobium lignivorans</name>
    <dbReference type="NCBI Taxonomy" id="2735886"/>
    <lineage>
        <taxon>Bacteria</taxon>
        <taxon>Pseudomonadati</taxon>
        <taxon>Pseudomonadota</taxon>
        <taxon>Alphaproteobacteria</taxon>
        <taxon>Sphingomonadales</taxon>
        <taxon>Sphingomonadaceae</taxon>
        <taxon>Sphingobium</taxon>
    </lineage>
</organism>
<dbReference type="Gene3D" id="1.10.760.10">
    <property type="entry name" value="Cytochrome c-like domain"/>
    <property type="match status" value="1"/>
</dbReference>
<evidence type="ECO:0000256" key="6">
    <source>
        <dbReference type="PROSITE-ProRule" id="PRU00433"/>
    </source>
</evidence>